<dbReference type="InterPro" id="IPR036291">
    <property type="entry name" value="NAD(P)-bd_dom_sf"/>
</dbReference>
<proteinExistence type="predicted"/>
<dbReference type="AlphaFoldDB" id="A0A7T8B9C8"/>
<evidence type="ECO:0000259" key="1">
    <source>
        <dbReference type="Pfam" id="PF01408"/>
    </source>
</evidence>
<organism evidence="3 4">
    <name type="scientific">Breznakiella homolactica</name>
    <dbReference type="NCBI Taxonomy" id="2798577"/>
    <lineage>
        <taxon>Bacteria</taxon>
        <taxon>Pseudomonadati</taxon>
        <taxon>Spirochaetota</taxon>
        <taxon>Spirochaetia</taxon>
        <taxon>Spirochaetales</taxon>
        <taxon>Breznakiellaceae</taxon>
        <taxon>Breznakiella</taxon>
    </lineage>
</organism>
<dbReference type="PANTHER" id="PTHR43377:SF2">
    <property type="entry name" value="BINDING ROSSMANN FOLD OXIDOREDUCTASE, PUTATIVE (AFU_ORTHOLOGUE AFUA_4G00560)-RELATED"/>
    <property type="match status" value="1"/>
</dbReference>
<dbReference type="GO" id="GO:0000166">
    <property type="term" value="F:nucleotide binding"/>
    <property type="evidence" value="ECO:0007669"/>
    <property type="project" value="InterPro"/>
</dbReference>
<accession>A0A7T8B9C8</accession>
<dbReference type="InterPro" id="IPR004104">
    <property type="entry name" value="Gfo/Idh/MocA-like_OxRdtase_C"/>
</dbReference>
<keyword evidence="4" id="KW-1185">Reference proteome</keyword>
<dbReference type="Gene3D" id="3.30.360.10">
    <property type="entry name" value="Dihydrodipicolinate Reductase, domain 2"/>
    <property type="match status" value="1"/>
</dbReference>
<dbReference type="Proteomes" id="UP000595917">
    <property type="component" value="Chromosome"/>
</dbReference>
<dbReference type="Pfam" id="PF01408">
    <property type="entry name" value="GFO_IDH_MocA"/>
    <property type="match status" value="1"/>
</dbReference>
<gene>
    <name evidence="3" type="ORF">JFL75_14815</name>
</gene>
<dbReference type="SUPFAM" id="SSF55347">
    <property type="entry name" value="Glyceraldehyde-3-phosphate dehydrogenase-like, C-terminal domain"/>
    <property type="match status" value="1"/>
</dbReference>
<name>A0A7T8B9C8_9SPIR</name>
<feature type="domain" description="Gfo/Idh/MocA-like oxidoreductase C-terminal" evidence="2">
    <location>
        <begin position="140"/>
        <end position="334"/>
    </location>
</feature>
<evidence type="ECO:0000259" key="2">
    <source>
        <dbReference type="Pfam" id="PF02894"/>
    </source>
</evidence>
<sequence>MEPIKVLILGAGNRGGYAYAGYAKMNPKMMKVVSVADPNEAKRKRIQEEHGIPDSLAFASWEDALINPPELDAVIIATQDKMHAGPLAKAMALNLNILCEKPIVPTLDECRQIEKDAADFTKVFMIAHVLKYTSFFSKVKELLDAGKIGKLIGIDLIESVGHIHISHSFVRGNWRNLAESSPMILAKSCHDMDMLHWLAAADCESVSSYGALNYFKAENAPAGAPRRCLDGCPHMIGCPYHVSKIYLTDNIGWPTNVITTDLSMEGRVKALETGPYGRCVFHCDNDVVDHQTVAMKFTNGVTANFTMSGFTYKTHRNVTLFGTAGEMTGDMEEGTVTIKDFSSRNIETIDLAKPVGGHSGGDVNFLTDFVMMVRDKSGAGRTSVKDSFESHYMAFAAESSRLSGGKTLSLGEFKKSGK</sequence>
<dbReference type="Gene3D" id="3.40.50.720">
    <property type="entry name" value="NAD(P)-binding Rossmann-like Domain"/>
    <property type="match status" value="1"/>
</dbReference>
<dbReference type="PANTHER" id="PTHR43377">
    <property type="entry name" value="BILIVERDIN REDUCTASE A"/>
    <property type="match status" value="1"/>
</dbReference>
<dbReference type="KEGG" id="bhc:JFL75_14815"/>
<reference evidence="3" key="1">
    <citation type="submission" date="2021-01" db="EMBL/GenBank/DDBJ databases">
        <title>Description of Breznakiella homolactica.</title>
        <authorList>
            <person name="Song Y."/>
            <person name="Brune A."/>
        </authorList>
    </citation>
    <scope>NUCLEOTIDE SEQUENCE</scope>
    <source>
        <strain evidence="3">RmG30</strain>
    </source>
</reference>
<dbReference type="SUPFAM" id="SSF51735">
    <property type="entry name" value="NAD(P)-binding Rossmann-fold domains"/>
    <property type="match status" value="1"/>
</dbReference>
<dbReference type="RefSeq" id="WP_215625502.1">
    <property type="nucleotide sequence ID" value="NZ_CP067089.2"/>
</dbReference>
<protein>
    <submittedName>
        <fullName evidence="3">Gfo/Idh/MocA family oxidoreductase</fullName>
    </submittedName>
</protein>
<feature type="domain" description="Gfo/Idh/MocA-like oxidoreductase N-terminal" evidence="1">
    <location>
        <begin position="4"/>
        <end position="127"/>
    </location>
</feature>
<evidence type="ECO:0000313" key="3">
    <source>
        <dbReference type="EMBL" id="QQO08196.1"/>
    </source>
</evidence>
<dbReference type="EMBL" id="CP067089">
    <property type="protein sequence ID" value="QQO08196.1"/>
    <property type="molecule type" value="Genomic_DNA"/>
</dbReference>
<dbReference type="InterPro" id="IPR051450">
    <property type="entry name" value="Gfo/Idh/MocA_Oxidoreductases"/>
</dbReference>
<dbReference type="Pfam" id="PF02894">
    <property type="entry name" value="GFO_IDH_MocA_C"/>
    <property type="match status" value="1"/>
</dbReference>
<dbReference type="InterPro" id="IPR000683">
    <property type="entry name" value="Gfo/Idh/MocA-like_OxRdtase_N"/>
</dbReference>
<evidence type="ECO:0000313" key="4">
    <source>
        <dbReference type="Proteomes" id="UP000595917"/>
    </source>
</evidence>